<name>A0A1B2A8E6_LATCU</name>
<dbReference type="PANTHER" id="PTHR42879:SF2">
    <property type="entry name" value="3-OXOACYL-[ACYL-CARRIER-PROTEIN] REDUCTASE FABG"/>
    <property type="match status" value="1"/>
</dbReference>
<dbReference type="Proteomes" id="UP000257607">
    <property type="component" value="Chromosome"/>
</dbReference>
<dbReference type="PANTHER" id="PTHR42879">
    <property type="entry name" value="3-OXOACYL-(ACYL-CARRIER-PROTEIN) REDUCTASE"/>
    <property type="match status" value="1"/>
</dbReference>
<evidence type="ECO:0000313" key="3">
    <source>
        <dbReference type="EMBL" id="WDC92565.1"/>
    </source>
</evidence>
<proteinExistence type="inferred from homology"/>
<comment type="similarity">
    <text evidence="1">Belongs to the short-chain dehydrogenases/reductases (SDR) family.</text>
</comment>
<dbReference type="InterPro" id="IPR002347">
    <property type="entry name" value="SDR_fam"/>
</dbReference>
<dbReference type="AlphaFoldDB" id="A0A1B2A8E6"/>
<dbReference type="GeneID" id="49609887"/>
<dbReference type="SUPFAM" id="SSF51735">
    <property type="entry name" value="NAD(P)-binding Rossmann-fold domains"/>
    <property type="match status" value="1"/>
</dbReference>
<dbReference type="NCBIfam" id="NF047420">
    <property type="entry name" value="EF_P_mod_YmfI"/>
    <property type="match status" value="1"/>
</dbReference>
<reference evidence="3" key="2">
    <citation type="submission" date="2023-02" db="EMBL/GenBank/DDBJ databases">
        <title>Complete genome sequence of Lactobacillus curvatus CACC879 isolated from Pig feces.</title>
        <authorList>
            <person name="Park S."/>
            <person name="Park M.A."/>
            <person name="Kim D.-H."/>
            <person name="Kim Y."/>
        </authorList>
    </citation>
    <scope>NUCLEOTIDE SEQUENCE</scope>
    <source>
        <strain evidence="3">CACC879</strain>
    </source>
</reference>
<dbReference type="InterPro" id="IPR050259">
    <property type="entry name" value="SDR"/>
</dbReference>
<sequence length="242" mass="25843">MPKSALIIGASGDIGMTVATEMAADGWSLYLHYHQNQTRVTTLQKQLLQDYPKQDFFALQADLTQEDAVGKLTGQLFQVDAVIYTAGATTYGLLPEVSATALDHLWQVHVKAPMLLMQQLQAKLAQSPLGRVVLIGSIYGGRGSAMEVPYSTVKGAQSAFVNAYAQEVASLGITINVVAPGAVDTKMNNQFTTAERAAVVAEIPAGAFATPAQIAYWVLSLMAPAADYMTGQTLYVNGGWLK</sequence>
<dbReference type="InterPro" id="IPR036291">
    <property type="entry name" value="NAD(P)-bd_dom_sf"/>
</dbReference>
<dbReference type="RefSeq" id="WP_004270241.1">
    <property type="nucleotide sequence ID" value="NZ_BJOQ01000003.1"/>
</dbReference>
<dbReference type="EMBL" id="CP117683">
    <property type="protein sequence ID" value="WDC92565.1"/>
    <property type="molecule type" value="Genomic_DNA"/>
</dbReference>
<evidence type="ECO:0000256" key="1">
    <source>
        <dbReference type="ARBA" id="ARBA00006484"/>
    </source>
</evidence>
<gene>
    <name evidence="2" type="ORF">DT351_08275</name>
    <name evidence="3" type="ORF">PSR33_03180</name>
</gene>
<dbReference type="Pfam" id="PF13561">
    <property type="entry name" value="adh_short_C2"/>
    <property type="match status" value="1"/>
</dbReference>
<dbReference type="OrthoDB" id="9803333at2"/>
<dbReference type="EMBL" id="CP031003">
    <property type="protein sequence ID" value="AXN36362.1"/>
    <property type="molecule type" value="Genomic_DNA"/>
</dbReference>
<dbReference type="CDD" id="cd05233">
    <property type="entry name" value="SDR_c"/>
    <property type="match status" value="1"/>
</dbReference>
<evidence type="ECO:0000313" key="4">
    <source>
        <dbReference type="Proteomes" id="UP000257607"/>
    </source>
</evidence>
<accession>A0A1B2A8E6</accession>
<dbReference type="PRINTS" id="PR00081">
    <property type="entry name" value="GDHRDH"/>
</dbReference>
<organism evidence="2 4">
    <name type="scientific">Latilactobacillus curvatus</name>
    <name type="common">Lactobacillus curvatus</name>
    <dbReference type="NCBI Taxonomy" id="28038"/>
    <lineage>
        <taxon>Bacteria</taxon>
        <taxon>Bacillati</taxon>
        <taxon>Bacillota</taxon>
        <taxon>Bacilli</taxon>
        <taxon>Lactobacillales</taxon>
        <taxon>Lactobacillaceae</taxon>
        <taxon>Latilactobacillus</taxon>
    </lineage>
</organism>
<dbReference type="Proteomes" id="UP001215533">
    <property type="component" value="Chromosome"/>
</dbReference>
<dbReference type="Gene3D" id="3.40.50.720">
    <property type="entry name" value="NAD(P)-binding Rossmann-like Domain"/>
    <property type="match status" value="1"/>
</dbReference>
<protein>
    <submittedName>
        <fullName evidence="2">SDR family NAD(P)-dependent oxidoreductase</fullName>
    </submittedName>
    <submittedName>
        <fullName evidence="3">SDR family oxidoreductase</fullName>
    </submittedName>
</protein>
<reference evidence="2 4" key="1">
    <citation type="submission" date="2018-07" db="EMBL/GenBank/DDBJ databases">
        <title>Lactobacillus curvatus genome sequence.</title>
        <authorList>
            <person name="Prechtl R."/>
        </authorList>
    </citation>
    <scope>NUCLEOTIDE SEQUENCE [LARGE SCALE GENOMIC DNA]</scope>
    <source>
        <strain evidence="2 4">TMW 1.1928</strain>
    </source>
</reference>
<evidence type="ECO:0000313" key="2">
    <source>
        <dbReference type="EMBL" id="AXN36362.1"/>
    </source>
</evidence>